<protein>
    <submittedName>
        <fullName evidence="2">Uncharacterized protein</fullName>
    </submittedName>
</protein>
<evidence type="ECO:0000313" key="3">
    <source>
        <dbReference type="Proteomes" id="UP001152795"/>
    </source>
</evidence>
<dbReference type="AlphaFoldDB" id="A0A6S7HVP2"/>
<dbReference type="PROSITE" id="PS50878">
    <property type="entry name" value="RT_POL"/>
    <property type="match status" value="1"/>
</dbReference>
<dbReference type="Pfam" id="PF00078">
    <property type="entry name" value="RVT_1"/>
    <property type="match status" value="1"/>
</dbReference>
<dbReference type="PANTHER" id="PTHR36688">
    <property type="entry name" value="ENDO/EXONUCLEASE/PHOSPHATASE DOMAIN-CONTAINING PROTEIN"/>
    <property type="match status" value="1"/>
</dbReference>
<name>A0A6S7HVP2_PARCT</name>
<dbReference type="InterPro" id="IPR043502">
    <property type="entry name" value="DNA/RNA_pol_sf"/>
</dbReference>
<gene>
    <name evidence="2" type="ORF">PACLA_8A071827</name>
</gene>
<keyword evidence="3" id="KW-1185">Reference proteome</keyword>
<organism evidence="2 3">
    <name type="scientific">Paramuricea clavata</name>
    <name type="common">Red gorgonian</name>
    <name type="synonym">Violescent sea-whip</name>
    <dbReference type="NCBI Taxonomy" id="317549"/>
    <lineage>
        <taxon>Eukaryota</taxon>
        <taxon>Metazoa</taxon>
        <taxon>Cnidaria</taxon>
        <taxon>Anthozoa</taxon>
        <taxon>Octocorallia</taxon>
        <taxon>Malacalcyonacea</taxon>
        <taxon>Plexauridae</taxon>
        <taxon>Paramuricea</taxon>
    </lineage>
</organism>
<dbReference type="Proteomes" id="UP001152795">
    <property type="component" value="Unassembled WGS sequence"/>
</dbReference>
<dbReference type="InterPro" id="IPR000477">
    <property type="entry name" value="RT_dom"/>
</dbReference>
<dbReference type="InterPro" id="IPR052560">
    <property type="entry name" value="RdDP_mobile_element"/>
</dbReference>
<feature type="region of interest" description="Disordered" evidence="1">
    <location>
        <begin position="1"/>
        <end position="20"/>
    </location>
</feature>
<dbReference type="PANTHER" id="PTHR36688:SF1">
    <property type="entry name" value="ENDONUCLEASE_EXONUCLEASE_PHOSPHATASE DOMAIN-CONTAINING PROTEIN"/>
    <property type="match status" value="1"/>
</dbReference>
<sequence length="283" mass="32116">MPCINDFIPATTTTPQPTTGKNIAMAKHIHDEEEQQQQQPLKSGTKRKHLEVPPRGFNFQPVEEAFVRTELNRLKTNKAIGLDKISARLLKDSASLIAPVLTKLFNRSLESSKFPSIWKFGKAGFTDATITWFKSYLYQRIQVTRVDNATSSAKYVSVGVPQGSVLGPLLFILYVNDLPSCIKKCKVTMYADDTVLYFSSSTLSELEENLNADLEILRRYLNDNPLTLNAEKSKFVIFGSTRKLNSFREFSLEINAHNLERRDTFKYLGIKLNQIRYVLVGPD</sequence>
<feature type="region of interest" description="Disordered" evidence="1">
    <location>
        <begin position="30"/>
        <end position="54"/>
    </location>
</feature>
<reference evidence="2" key="1">
    <citation type="submission" date="2020-04" db="EMBL/GenBank/DDBJ databases">
        <authorList>
            <person name="Alioto T."/>
            <person name="Alioto T."/>
            <person name="Gomez Garrido J."/>
        </authorList>
    </citation>
    <scope>NUCLEOTIDE SEQUENCE</scope>
    <source>
        <strain evidence="2">A484AB</strain>
    </source>
</reference>
<dbReference type="OrthoDB" id="3598277at2759"/>
<accession>A0A6S7HVP2</accession>
<evidence type="ECO:0000313" key="2">
    <source>
        <dbReference type="EMBL" id="CAB3997277.1"/>
    </source>
</evidence>
<proteinExistence type="predicted"/>
<dbReference type="SUPFAM" id="SSF56672">
    <property type="entry name" value="DNA/RNA polymerases"/>
    <property type="match status" value="1"/>
</dbReference>
<dbReference type="EMBL" id="CACRXK020003062">
    <property type="protein sequence ID" value="CAB3997277.1"/>
    <property type="molecule type" value="Genomic_DNA"/>
</dbReference>
<feature type="compositionally biased region" description="Low complexity" evidence="1">
    <location>
        <begin position="9"/>
        <end position="19"/>
    </location>
</feature>
<evidence type="ECO:0000256" key="1">
    <source>
        <dbReference type="SAM" id="MobiDB-lite"/>
    </source>
</evidence>
<comment type="caution">
    <text evidence="2">The sequence shown here is derived from an EMBL/GenBank/DDBJ whole genome shotgun (WGS) entry which is preliminary data.</text>
</comment>